<dbReference type="GO" id="GO:0003955">
    <property type="term" value="F:NAD(P)H dehydrogenase (quinone) activity"/>
    <property type="evidence" value="ECO:0007669"/>
    <property type="project" value="TreeGrafter"/>
</dbReference>
<evidence type="ECO:0000256" key="1">
    <source>
        <dbReference type="ARBA" id="ARBA00006252"/>
    </source>
</evidence>
<organism evidence="4 5">
    <name type="scientific">Maribacter vaceletii</name>
    <dbReference type="NCBI Taxonomy" id="1206816"/>
    <lineage>
        <taxon>Bacteria</taxon>
        <taxon>Pseudomonadati</taxon>
        <taxon>Bacteroidota</taxon>
        <taxon>Flavobacteriia</taxon>
        <taxon>Flavobacteriales</taxon>
        <taxon>Flavobacteriaceae</taxon>
        <taxon>Maribacter</taxon>
    </lineage>
</organism>
<reference evidence="4 5" key="1">
    <citation type="submission" date="2018-10" db="EMBL/GenBank/DDBJ databases">
        <title>Genomic Encyclopedia of Archaeal and Bacterial Type Strains, Phase II (KMG-II): from individual species to whole genera.</title>
        <authorList>
            <person name="Goeker M."/>
        </authorList>
    </citation>
    <scope>NUCLEOTIDE SEQUENCE [LARGE SCALE GENOMIC DNA]</scope>
    <source>
        <strain evidence="4 5">DSM 25230</strain>
    </source>
</reference>
<evidence type="ECO:0000313" key="4">
    <source>
        <dbReference type="EMBL" id="RKR15216.1"/>
    </source>
</evidence>
<dbReference type="OrthoDB" id="652200at2"/>
<keyword evidence="2" id="KW-0560">Oxidoreductase</keyword>
<comment type="similarity">
    <text evidence="1">Belongs to the NAD(P)H dehydrogenase (quinone) family.</text>
</comment>
<dbReference type="EMBL" id="RBIQ01000007">
    <property type="protein sequence ID" value="RKR15216.1"/>
    <property type="molecule type" value="Genomic_DNA"/>
</dbReference>
<evidence type="ECO:0000259" key="3">
    <source>
        <dbReference type="Pfam" id="PF02525"/>
    </source>
</evidence>
<dbReference type="Proteomes" id="UP000269412">
    <property type="component" value="Unassembled WGS sequence"/>
</dbReference>
<dbReference type="PANTHER" id="PTHR10204:SF34">
    <property type="entry name" value="NAD(P)H DEHYDROGENASE [QUINONE] 1 ISOFORM 1"/>
    <property type="match status" value="1"/>
</dbReference>
<dbReference type="GO" id="GO:0005829">
    <property type="term" value="C:cytosol"/>
    <property type="evidence" value="ECO:0007669"/>
    <property type="project" value="TreeGrafter"/>
</dbReference>
<dbReference type="RefSeq" id="WP_121065104.1">
    <property type="nucleotide sequence ID" value="NZ_RBIQ01000007.1"/>
</dbReference>
<dbReference type="Pfam" id="PF02525">
    <property type="entry name" value="Flavodoxin_2"/>
    <property type="match status" value="1"/>
</dbReference>
<name>A0A495EEN2_9FLAO</name>
<evidence type="ECO:0000256" key="2">
    <source>
        <dbReference type="ARBA" id="ARBA00023002"/>
    </source>
</evidence>
<sequence length="215" mass="24567">MNILIIHAHENPDSFCSALANTATSTFEREGHTVTISDLYKKDFNPIGGKHDFKKTSDASYYKYASEQIHAHQNNLFSDEIREEMELLIKADVLIFNFPLWWFGMPAILKGWVDRVLAYGFAYGGEYGFYKEGRFKNKKALLSITTGSPADFYSKNGAHKRTITDILKNIHQGIFNLIGFDVLPDFVAYGASRISDEDRKKILEDYASYIKKQLL</sequence>
<comment type="caution">
    <text evidence="4">The sequence shown here is derived from an EMBL/GenBank/DDBJ whole genome shotgun (WGS) entry which is preliminary data.</text>
</comment>
<dbReference type="InterPro" id="IPR003680">
    <property type="entry name" value="Flavodoxin_fold"/>
</dbReference>
<dbReference type="Gene3D" id="3.40.50.360">
    <property type="match status" value="1"/>
</dbReference>
<proteinExistence type="inferred from homology"/>
<keyword evidence="5" id="KW-1185">Reference proteome</keyword>
<evidence type="ECO:0000313" key="5">
    <source>
        <dbReference type="Proteomes" id="UP000269412"/>
    </source>
</evidence>
<accession>A0A495EEN2</accession>
<feature type="domain" description="Flavodoxin-like fold" evidence="3">
    <location>
        <begin position="1"/>
        <end position="212"/>
    </location>
</feature>
<gene>
    <name evidence="4" type="ORF">CLV91_1298</name>
</gene>
<dbReference type="AlphaFoldDB" id="A0A495EEN2"/>
<dbReference type="InterPro" id="IPR029039">
    <property type="entry name" value="Flavoprotein-like_sf"/>
</dbReference>
<dbReference type="InterPro" id="IPR051545">
    <property type="entry name" value="NAD(P)H_dehydrogenase_qn"/>
</dbReference>
<protein>
    <submittedName>
        <fullName evidence="4">NAD(P)H dehydrogenase (Quinone)</fullName>
    </submittedName>
</protein>
<dbReference type="SUPFAM" id="SSF52218">
    <property type="entry name" value="Flavoproteins"/>
    <property type="match status" value="1"/>
</dbReference>
<dbReference type="PANTHER" id="PTHR10204">
    <property type="entry name" value="NAD P H OXIDOREDUCTASE-RELATED"/>
    <property type="match status" value="1"/>
</dbReference>